<evidence type="ECO:0000313" key="2">
    <source>
        <dbReference type="EMBL" id="KAK9113381.1"/>
    </source>
</evidence>
<feature type="compositionally biased region" description="Polar residues" evidence="1">
    <location>
        <begin position="1"/>
        <end position="10"/>
    </location>
</feature>
<evidence type="ECO:0000256" key="1">
    <source>
        <dbReference type="SAM" id="MobiDB-lite"/>
    </source>
</evidence>
<reference evidence="2 3" key="1">
    <citation type="submission" date="2024-01" db="EMBL/GenBank/DDBJ databases">
        <title>Genome assemblies of Stephania.</title>
        <authorList>
            <person name="Yang L."/>
        </authorList>
    </citation>
    <scope>NUCLEOTIDE SEQUENCE [LARGE SCALE GENOMIC DNA]</scope>
    <source>
        <strain evidence="2">YNDBR</strain>
        <tissue evidence="2">Leaf</tissue>
    </source>
</reference>
<dbReference type="Proteomes" id="UP001420932">
    <property type="component" value="Unassembled WGS sequence"/>
</dbReference>
<organism evidence="2 3">
    <name type="scientific">Stephania yunnanensis</name>
    <dbReference type="NCBI Taxonomy" id="152371"/>
    <lineage>
        <taxon>Eukaryota</taxon>
        <taxon>Viridiplantae</taxon>
        <taxon>Streptophyta</taxon>
        <taxon>Embryophyta</taxon>
        <taxon>Tracheophyta</taxon>
        <taxon>Spermatophyta</taxon>
        <taxon>Magnoliopsida</taxon>
        <taxon>Ranunculales</taxon>
        <taxon>Menispermaceae</taxon>
        <taxon>Menispermoideae</taxon>
        <taxon>Cissampelideae</taxon>
        <taxon>Stephania</taxon>
    </lineage>
</organism>
<comment type="caution">
    <text evidence="2">The sequence shown here is derived from an EMBL/GenBank/DDBJ whole genome shotgun (WGS) entry which is preliminary data.</text>
</comment>
<evidence type="ECO:0000313" key="3">
    <source>
        <dbReference type="Proteomes" id="UP001420932"/>
    </source>
</evidence>
<sequence>MSTLVQNPSPDSGLRTCDLDGSLRGSTGNSMIRVNKQRKFQYGKFLNRNSGTPDDDVCSLRIESEDQSIAGSLSSAVDFECDKSSSSVNGSQVTPSDHSSVAASSGDDLYSLLARADFHGEESVFVSQTEAVAISPKTMYSSPLSLSPLGRKSYKRIGIADSRKEVKKKTQVEYEMSGICQINYRAF</sequence>
<name>A0AAP0NR84_9MAGN</name>
<protein>
    <submittedName>
        <fullName evidence="2">Uncharacterized protein</fullName>
    </submittedName>
</protein>
<feature type="region of interest" description="Disordered" evidence="1">
    <location>
        <begin position="1"/>
        <end position="20"/>
    </location>
</feature>
<gene>
    <name evidence="2" type="ORF">Syun_020178</name>
</gene>
<accession>A0AAP0NR84</accession>
<proteinExistence type="predicted"/>
<keyword evidence="3" id="KW-1185">Reference proteome</keyword>
<dbReference type="AlphaFoldDB" id="A0AAP0NR84"/>
<dbReference type="EMBL" id="JBBNAF010000009">
    <property type="protein sequence ID" value="KAK9113381.1"/>
    <property type="molecule type" value="Genomic_DNA"/>
</dbReference>